<organism evidence="2 3">
    <name type="scientific">Clostridium punense</name>
    <dbReference type="NCBI Taxonomy" id="1054297"/>
    <lineage>
        <taxon>Bacteria</taxon>
        <taxon>Bacillati</taxon>
        <taxon>Bacillota</taxon>
        <taxon>Clostridia</taxon>
        <taxon>Eubacteriales</taxon>
        <taxon>Clostridiaceae</taxon>
        <taxon>Clostridium</taxon>
    </lineage>
</organism>
<feature type="domain" description="Glycosyltransferase 2-like" evidence="1">
    <location>
        <begin position="6"/>
        <end position="136"/>
    </location>
</feature>
<dbReference type="InterPro" id="IPR001173">
    <property type="entry name" value="Glyco_trans_2-like"/>
</dbReference>
<keyword evidence="3" id="KW-1185">Reference proteome</keyword>
<evidence type="ECO:0000313" key="3">
    <source>
        <dbReference type="Proteomes" id="UP001519308"/>
    </source>
</evidence>
<sequence>MKSKVSVIVPVYNTMKYLSEMLASLEKQTLKEIEFIFVDDCSTDRSLEILYDFEQRHTDKVIIIQLNENQGPGGARNVGLQYASGEYIAFADSDDYVKPEMYEILYKKAMEDDYDIVECGYFSERRDRDMMLWDKTMEGKVSFDNRVKMLMSCGFIVSKLYKRNIIIDSQINFIDRIQFEDVDFLSRLYCRIEKVGIVDKALYYYRDNPDSFTNKGNKLSYFDINNTFSRKYIDNMRKEKNYDILKPVIDYVVIGIWFDMFKTYVTKSSKIDMNSLQTIDREIKQYIPNYGENMFFVEQAKYDVLKEAFLANSYDYKKVVKILERNEK</sequence>
<dbReference type="PANTHER" id="PTHR22916">
    <property type="entry name" value="GLYCOSYLTRANSFERASE"/>
    <property type="match status" value="1"/>
</dbReference>
<dbReference type="SUPFAM" id="SSF53448">
    <property type="entry name" value="Nucleotide-diphospho-sugar transferases"/>
    <property type="match status" value="1"/>
</dbReference>
<dbReference type="Proteomes" id="UP001519308">
    <property type="component" value="Unassembled WGS sequence"/>
</dbReference>
<dbReference type="RefSeq" id="WP_021283689.1">
    <property type="nucleotide sequence ID" value="NZ_JAGGLL010000015.1"/>
</dbReference>
<protein>
    <submittedName>
        <fullName evidence="2">Glycosyltransferase involved in cell wall biosynthesis</fullName>
    </submittedName>
</protein>
<dbReference type="CDD" id="cd00761">
    <property type="entry name" value="Glyco_tranf_GTA_type"/>
    <property type="match status" value="1"/>
</dbReference>
<dbReference type="PANTHER" id="PTHR22916:SF3">
    <property type="entry name" value="UDP-GLCNAC:BETAGAL BETA-1,3-N-ACETYLGLUCOSAMINYLTRANSFERASE-LIKE PROTEIN 1"/>
    <property type="match status" value="1"/>
</dbReference>
<evidence type="ECO:0000313" key="2">
    <source>
        <dbReference type="EMBL" id="MBP2022300.1"/>
    </source>
</evidence>
<dbReference type="InterPro" id="IPR029044">
    <property type="entry name" value="Nucleotide-diphossugar_trans"/>
</dbReference>
<evidence type="ECO:0000259" key="1">
    <source>
        <dbReference type="Pfam" id="PF00535"/>
    </source>
</evidence>
<reference evidence="2 3" key="1">
    <citation type="submission" date="2021-03" db="EMBL/GenBank/DDBJ databases">
        <title>Genomic Encyclopedia of Type Strains, Phase IV (KMG-IV): sequencing the most valuable type-strain genomes for metagenomic binning, comparative biology and taxonomic classification.</title>
        <authorList>
            <person name="Goeker M."/>
        </authorList>
    </citation>
    <scope>NUCLEOTIDE SEQUENCE [LARGE SCALE GENOMIC DNA]</scope>
    <source>
        <strain evidence="2 3">DSM 28650</strain>
    </source>
</reference>
<comment type="caution">
    <text evidence="2">The sequence shown here is derived from an EMBL/GenBank/DDBJ whole genome shotgun (WGS) entry which is preliminary data.</text>
</comment>
<proteinExistence type="predicted"/>
<dbReference type="EMBL" id="JAGGLL010000015">
    <property type="protein sequence ID" value="MBP2022300.1"/>
    <property type="molecule type" value="Genomic_DNA"/>
</dbReference>
<dbReference type="Gene3D" id="3.90.550.10">
    <property type="entry name" value="Spore Coat Polysaccharide Biosynthesis Protein SpsA, Chain A"/>
    <property type="match status" value="1"/>
</dbReference>
<name>A0ABS4K3D2_9CLOT</name>
<dbReference type="Pfam" id="PF00535">
    <property type="entry name" value="Glycos_transf_2"/>
    <property type="match status" value="1"/>
</dbReference>
<gene>
    <name evidence="2" type="ORF">J2Z44_002121</name>
</gene>
<accession>A0ABS4K3D2</accession>